<dbReference type="Proteomes" id="UP001187343">
    <property type="component" value="Unassembled WGS sequence"/>
</dbReference>
<reference evidence="2" key="1">
    <citation type="submission" date="2023-08" db="EMBL/GenBank/DDBJ databases">
        <title>Chromosome-level Genome Assembly of mud carp (Cirrhinus molitorella).</title>
        <authorList>
            <person name="Liu H."/>
        </authorList>
    </citation>
    <scope>NUCLEOTIDE SEQUENCE</scope>
    <source>
        <strain evidence="2">Prfri</strain>
        <tissue evidence="2">Muscle</tissue>
    </source>
</reference>
<proteinExistence type="predicted"/>
<accession>A0AA88PHZ5</accession>
<evidence type="ECO:0000313" key="2">
    <source>
        <dbReference type="EMBL" id="KAK2883637.1"/>
    </source>
</evidence>
<sequence>MAEVDDERSLVQPHQTDVAQTDPEHSPLTSVIMETTMPEPPADGELPPAASMGPVTTVPTSAMEPKFPFIALYTLIFPPPQTFASSPAQSQLSSCSPSSSPVSRYVKVNPLDSHSTASPKWVDHLALPPASDSLVAPRPIDLSAPP</sequence>
<dbReference type="EMBL" id="JAUYZG010000017">
    <property type="protein sequence ID" value="KAK2883637.1"/>
    <property type="molecule type" value="Genomic_DNA"/>
</dbReference>
<name>A0AA88PHZ5_9TELE</name>
<protein>
    <submittedName>
        <fullName evidence="2">Uncharacterized protein</fullName>
    </submittedName>
</protein>
<feature type="region of interest" description="Disordered" evidence="1">
    <location>
        <begin position="84"/>
        <end position="103"/>
    </location>
</feature>
<evidence type="ECO:0000313" key="3">
    <source>
        <dbReference type="Proteomes" id="UP001187343"/>
    </source>
</evidence>
<organism evidence="2 3">
    <name type="scientific">Cirrhinus molitorella</name>
    <name type="common">mud carp</name>
    <dbReference type="NCBI Taxonomy" id="172907"/>
    <lineage>
        <taxon>Eukaryota</taxon>
        <taxon>Metazoa</taxon>
        <taxon>Chordata</taxon>
        <taxon>Craniata</taxon>
        <taxon>Vertebrata</taxon>
        <taxon>Euteleostomi</taxon>
        <taxon>Actinopterygii</taxon>
        <taxon>Neopterygii</taxon>
        <taxon>Teleostei</taxon>
        <taxon>Ostariophysi</taxon>
        <taxon>Cypriniformes</taxon>
        <taxon>Cyprinidae</taxon>
        <taxon>Labeoninae</taxon>
        <taxon>Labeonini</taxon>
        <taxon>Cirrhinus</taxon>
    </lineage>
</organism>
<evidence type="ECO:0000256" key="1">
    <source>
        <dbReference type="SAM" id="MobiDB-lite"/>
    </source>
</evidence>
<comment type="caution">
    <text evidence="2">The sequence shown here is derived from an EMBL/GenBank/DDBJ whole genome shotgun (WGS) entry which is preliminary data.</text>
</comment>
<dbReference type="AlphaFoldDB" id="A0AA88PHZ5"/>
<gene>
    <name evidence="2" type="ORF">Q8A67_017274</name>
</gene>
<feature type="compositionally biased region" description="Low complexity" evidence="1">
    <location>
        <begin position="85"/>
        <end position="103"/>
    </location>
</feature>
<feature type="region of interest" description="Disordered" evidence="1">
    <location>
        <begin position="1"/>
        <end position="57"/>
    </location>
</feature>
<keyword evidence="3" id="KW-1185">Reference proteome</keyword>